<keyword evidence="4" id="KW-0238">DNA-binding</keyword>
<dbReference type="Pfam" id="PF25601">
    <property type="entry name" value="AAA_lid_14"/>
    <property type="match status" value="1"/>
</dbReference>
<dbReference type="PROSITE" id="PS50112">
    <property type="entry name" value="PAS"/>
    <property type="match status" value="1"/>
</dbReference>
<dbReference type="InterPro" id="IPR025943">
    <property type="entry name" value="Sigma_54_int_dom_ATP-bd_2"/>
</dbReference>
<feature type="domain" description="PAS" evidence="8">
    <location>
        <begin position="147"/>
        <end position="198"/>
    </location>
</feature>
<dbReference type="CDD" id="cd00009">
    <property type="entry name" value="AAA"/>
    <property type="match status" value="1"/>
</dbReference>
<accession>A0ABQ1NSW0</accession>
<keyword evidence="1" id="KW-0547">Nucleotide-binding</keyword>
<dbReference type="PROSITE" id="PS00688">
    <property type="entry name" value="SIGMA54_INTERACT_3"/>
    <property type="match status" value="1"/>
</dbReference>
<evidence type="ECO:0000313" key="11">
    <source>
        <dbReference type="Proteomes" id="UP000619534"/>
    </source>
</evidence>
<keyword evidence="6" id="KW-0129">CBS domain</keyword>
<comment type="caution">
    <text evidence="10">The sequence shown here is derived from an EMBL/GenBank/DDBJ whole genome shotgun (WGS) entry which is preliminary data.</text>
</comment>
<keyword evidence="3" id="KW-0805">Transcription regulation</keyword>
<dbReference type="PROSITE" id="PS51371">
    <property type="entry name" value="CBS"/>
    <property type="match status" value="1"/>
</dbReference>
<dbReference type="CDD" id="cd02205">
    <property type="entry name" value="CBS_pair_SF"/>
    <property type="match status" value="1"/>
</dbReference>
<keyword evidence="11" id="KW-1185">Reference proteome</keyword>
<dbReference type="SUPFAM" id="SSF46689">
    <property type="entry name" value="Homeodomain-like"/>
    <property type="match status" value="1"/>
</dbReference>
<dbReference type="Gene3D" id="3.40.50.300">
    <property type="entry name" value="P-loop containing nucleotide triphosphate hydrolases"/>
    <property type="match status" value="1"/>
</dbReference>
<dbReference type="SUPFAM" id="SSF55785">
    <property type="entry name" value="PYP-like sensor domain (PAS domain)"/>
    <property type="match status" value="1"/>
</dbReference>
<dbReference type="InterPro" id="IPR027417">
    <property type="entry name" value="P-loop_NTPase"/>
</dbReference>
<protein>
    <submittedName>
        <fullName evidence="10">Sigma-54-dependent Fis family transcriptional regulator</fullName>
    </submittedName>
</protein>
<evidence type="ECO:0000259" key="9">
    <source>
        <dbReference type="PROSITE" id="PS51371"/>
    </source>
</evidence>
<dbReference type="Pfam" id="PF00989">
    <property type="entry name" value="PAS"/>
    <property type="match status" value="1"/>
</dbReference>
<dbReference type="PRINTS" id="PR01590">
    <property type="entry name" value="HTHFIS"/>
</dbReference>
<dbReference type="RefSeq" id="WP_258953962.1">
    <property type="nucleotide sequence ID" value="NZ_CTEA01000005.1"/>
</dbReference>
<dbReference type="InterPro" id="IPR002078">
    <property type="entry name" value="Sigma_54_int"/>
</dbReference>
<dbReference type="NCBIfam" id="TIGR00229">
    <property type="entry name" value="sensory_box"/>
    <property type="match status" value="1"/>
</dbReference>
<dbReference type="EMBL" id="BMCJ01000002">
    <property type="protein sequence ID" value="GGC84176.1"/>
    <property type="molecule type" value="Genomic_DNA"/>
</dbReference>
<dbReference type="CDD" id="cd00130">
    <property type="entry name" value="PAS"/>
    <property type="match status" value="1"/>
</dbReference>
<evidence type="ECO:0000256" key="1">
    <source>
        <dbReference type="ARBA" id="ARBA00022741"/>
    </source>
</evidence>
<dbReference type="Pfam" id="PF02954">
    <property type="entry name" value="HTH_8"/>
    <property type="match status" value="1"/>
</dbReference>
<dbReference type="PROSITE" id="PS00675">
    <property type="entry name" value="SIGMA54_INTERACT_1"/>
    <property type="match status" value="1"/>
</dbReference>
<dbReference type="InterPro" id="IPR002197">
    <property type="entry name" value="HTH_Fis"/>
</dbReference>
<evidence type="ECO:0000256" key="3">
    <source>
        <dbReference type="ARBA" id="ARBA00023015"/>
    </source>
</evidence>
<evidence type="ECO:0000256" key="4">
    <source>
        <dbReference type="ARBA" id="ARBA00023125"/>
    </source>
</evidence>
<dbReference type="Proteomes" id="UP000619534">
    <property type="component" value="Unassembled WGS sequence"/>
</dbReference>
<dbReference type="SMART" id="SM00382">
    <property type="entry name" value="AAA"/>
    <property type="match status" value="1"/>
</dbReference>
<dbReference type="InterPro" id="IPR000014">
    <property type="entry name" value="PAS"/>
</dbReference>
<keyword evidence="2" id="KW-0067">ATP-binding</keyword>
<evidence type="ECO:0000259" key="8">
    <source>
        <dbReference type="PROSITE" id="PS50112"/>
    </source>
</evidence>
<dbReference type="InterPro" id="IPR046342">
    <property type="entry name" value="CBS_dom_sf"/>
</dbReference>
<organism evidence="10 11">
    <name type="scientific">Thalassobacillus devorans</name>
    <dbReference type="NCBI Taxonomy" id="279813"/>
    <lineage>
        <taxon>Bacteria</taxon>
        <taxon>Bacillati</taxon>
        <taxon>Bacillota</taxon>
        <taxon>Bacilli</taxon>
        <taxon>Bacillales</taxon>
        <taxon>Bacillaceae</taxon>
        <taxon>Thalassobacillus</taxon>
    </lineage>
</organism>
<dbReference type="PROSITE" id="PS50045">
    <property type="entry name" value="SIGMA54_INTERACT_4"/>
    <property type="match status" value="1"/>
</dbReference>
<dbReference type="InterPro" id="IPR035965">
    <property type="entry name" value="PAS-like_dom_sf"/>
</dbReference>
<evidence type="ECO:0000259" key="7">
    <source>
        <dbReference type="PROSITE" id="PS50045"/>
    </source>
</evidence>
<evidence type="ECO:0000256" key="5">
    <source>
        <dbReference type="ARBA" id="ARBA00023163"/>
    </source>
</evidence>
<dbReference type="InterPro" id="IPR058031">
    <property type="entry name" value="AAA_lid_NorR"/>
</dbReference>
<dbReference type="Pfam" id="PF00158">
    <property type="entry name" value="Sigma54_activat"/>
    <property type="match status" value="1"/>
</dbReference>
<dbReference type="SMART" id="SM00091">
    <property type="entry name" value="PAS"/>
    <property type="match status" value="1"/>
</dbReference>
<dbReference type="InterPro" id="IPR000644">
    <property type="entry name" value="CBS_dom"/>
</dbReference>
<proteinExistence type="predicted"/>
<sequence>MVQDFMHKDKKDYGKENLLSIKKWMVSPQFIFDNTSVRKAAKLLMDNELQFLPIVDQKLKPTGLISPKIMMEALLDRQSEASVSNYVTQDDYSIVHIDASLMDVLSLNHRNFAVVDDDRRLIGLLTTNHILKCLHTYMKDMNQKEHSAEILNEILESAYEGVAVVDEHGIVREFNDAYSRFTGISPESAIGRHVEEVIDNTKLPDTLKTGMPERGVIQYIQGQAMIVHRIPIWKNDKVVGAIGILIFEGVTEVYRIYERLQENNRQIQSPVPQSCTTKRQEKHTMTLDQIIGDSESTSNRKRLARKVAKTDATVLITGESGTGKEMYARGIHHLSACSSGPFISVNCGAIPEHLFESELFGYEEGAFTGARKGGKPGKFELAENGTIFLDEIGEMPLMMQAKLLRVLQEKRVDRVGGAHEYEINARIIAATNRNLQKMVEAGDFREDLYYRLNIIEIPIPPLRDRTEDIPKLVSYYINSLCKRYQQPKKVMTSEALALFMKYTWPGNIRELINTLEKLIVLVDDSIIGVHHLPVDIMGKEKPEELPDNSITLIHQAKTIGDEKERELICDALRNTGGNKSKAAEQLGIHRTTLYQKIKKYQINKL</sequence>
<dbReference type="Gene3D" id="1.10.8.60">
    <property type="match status" value="1"/>
</dbReference>
<keyword evidence="5" id="KW-0804">Transcription</keyword>
<dbReference type="Gene3D" id="3.10.580.10">
    <property type="entry name" value="CBS-domain"/>
    <property type="match status" value="1"/>
</dbReference>
<dbReference type="PROSITE" id="PS00676">
    <property type="entry name" value="SIGMA54_INTERACT_2"/>
    <property type="match status" value="1"/>
</dbReference>
<gene>
    <name evidence="10" type="ORF">GCM10007216_13540</name>
</gene>
<dbReference type="SUPFAM" id="SSF54631">
    <property type="entry name" value="CBS-domain pair"/>
    <property type="match status" value="1"/>
</dbReference>
<evidence type="ECO:0000256" key="2">
    <source>
        <dbReference type="ARBA" id="ARBA00022840"/>
    </source>
</evidence>
<dbReference type="InterPro" id="IPR013767">
    <property type="entry name" value="PAS_fold"/>
</dbReference>
<dbReference type="InterPro" id="IPR025662">
    <property type="entry name" value="Sigma_54_int_dom_ATP-bd_1"/>
</dbReference>
<dbReference type="Gene3D" id="1.10.10.60">
    <property type="entry name" value="Homeodomain-like"/>
    <property type="match status" value="1"/>
</dbReference>
<evidence type="ECO:0000313" key="10">
    <source>
        <dbReference type="EMBL" id="GGC84176.1"/>
    </source>
</evidence>
<feature type="domain" description="CBS" evidence="9">
    <location>
        <begin position="21"/>
        <end position="80"/>
    </location>
</feature>
<feature type="domain" description="Sigma-54 factor interaction" evidence="7">
    <location>
        <begin position="290"/>
        <end position="520"/>
    </location>
</feature>
<name>A0ABQ1NSW0_9BACI</name>
<dbReference type="InterPro" id="IPR003593">
    <property type="entry name" value="AAA+_ATPase"/>
</dbReference>
<dbReference type="InterPro" id="IPR009057">
    <property type="entry name" value="Homeodomain-like_sf"/>
</dbReference>
<dbReference type="PANTHER" id="PTHR32071:SF57">
    <property type="entry name" value="C4-DICARBOXYLATE TRANSPORT TRANSCRIPTIONAL REGULATORY PROTEIN DCTD"/>
    <property type="match status" value="1"/>
</dbReference>
<evidence type="ECO:0000256" key="6">
    <source>
        <dbReference type="PROSITE-ProRule" id="PRU00703"/>
    </source>
</evidence>
<dbReference type="PANTHER" id="PTHR32071">
    <property type="entry name" value="TRANSCRIPTIONAL REGULATORY PROTEIN"/>
    <property type="match status" value="1"/>
</dbReference>
<dbReference type="InterPro" id="IPR025944">
    <property type="entry name" value="Sigma_54_int_dom_CS"/>
</dbReference>
<reference evidence="11" key="1">
    <citation type="journal article" date="2019" name="Int. J. Syst. Evol. Microbiol.">
        <title>The Global Catalogue of Microorganisms (GCM) 10K type strain sequencing project: providing services to taxonomists for standard genome sequencing and annotation.</title>
        <authorList>
            <consortium name="The Broad Institute Genomics Platform"/>
            <consortium name="The Broad Institute Genome Sequencing Center for Infectious Disease"/>
            <person name="Wu L."/>
            <person name="Ma J."/>
        </authorList>
    </citation>
    <scope>NUCLEOTIDE SEQUENCE [LARGE SCALE GENOMIC DNA]</scope>
    <source>
        <strain evidence="11">CCM 7282</strain>
    </source>
</reference>
<dbReference type="Pfam" id="PF00571">
    <property type="entry name" value="CBS"/>
    <property type="match status" value="2"/>
</dbReference>
<dbReference type="SUPFAM" id="SSF52540">
    <property type="entry name" value="P-loop containing nucleoside triphosphate hydrolases"/>
    <property type="match status" value="1"/>
</dbReference>
<dbReference type="Gene3D" id="3.30.450.20">
    <property type="entry name" value="PAS domain"/>
    <property type="match status" value="1"/>
</dbReference>